<organism evidence="1 2">
    <name type="scientific">Spiroplasma turonicum</name>
    <dbReference type="NCBI Taxonomy" id="216946"/>
    <lineage>
        <taxon>Bacteria</taxon>
        <taxon>Bacillati</taxon>
        <taxon>Mycoplasmatota</taxon>
        <taxon>Mollicutes</taxon>
        <taxon>Entomoplasmatales</taxon>
        <taxon>Spiroplasmataceae</taxon>
        <taxon>Spiroplasma</taxon>
    </lineage>
</organism>
<dbReference type="RefSeq" id="WP_075048410.1">
    <property type="nucleotide sequence ID" value="NZ_CP012328.1"/>
</dbReference>
<dbReference type="PATRIC" id="fig|216946.3.peg.576"/>
<dbReference type="EMBL" id="CP012328">
    <property type="protein sequence ID" value="AKU79819.1"/>
    <property type="molecule type" value="Genomic_DNA"/>
</dbReference>
<protein>
    <submittedName>
        <fullName evidence="1">Uncharacterized protein</fullName>
    </submittedName>
</protein>
<dbReference type="Proteomes" id="UP000067243">
    <property type="component" value="Chromosome"/>
</dbReference>
<keyword evidence="2" id="KW-1185">Reference proteome</keyword>
<evidence type="ECO:0000313" key="2">
    <source>
        <dbReference type="Proteomes" id="UP000067243"/>
    </source>
</evidence>
<reference evidence="1 2" key="1">
    <citation type="journal article" date="2015" name="Genome Announc.">
        <title>Complete Genome Sequence of Spiroplasma turonicum Strain Tab4cT, a Parasite of a Horse Fly, Haematopota sp. (Diptera: Tabanidae).</title>
        <authorList>
            <person name="Davis R.E."/>
            <person name="Shao J."/>
            <person name="Zhao Y."/>
            <person name="Gasparich G.E."/>
            <person name="Gaynor B.J."/>
            <person name="Donofrio N."/>
        </authorList>
    </citation>
    <scope>NUCLEOTIDE SEQUENCE [LARGE SCALE GENOMIC DNA]</scope>
    <source>
        <strain evidence="1 2">Tab4c</strain>
    </source>
</reference>
<dbReference type="AlphaFoldDB" id="A0A0K1P6I7"/>
<evidence type="ECO:0000313" key="1">
    <source>
        <dbReference type="EMBL" id="AKU79819.1"/>
    </source>
</evidence>
<gene>
    <name evidence="1" type="ORF">STURON_00573</name>
</gene>
<dbReference type="KEGG" id="stur:STURON_00573"/>
<proteinExistence type="predicted"/>
<accession>A0A0K1P6I7</accession>
<name>A0A0K1P6I7_9MOLU</name>
<dbReference type="OrthoDB" id="10019299at2"/>
<sequence>MIKEINNTQVIFENKDCENFNKYKNIVGEKIIYYLIKYIKNITKNDKVKYSHVSYLLKYDKRIKMTIYKYINTMEDKLKSILIDNSQYDKIEQKFKTDNLTIEDDTSLIELNKIDNNYYQMKTILDQIEKLNINCNNLQLFRNIIDLRNKIMHFTLIYTNLKWFNEQLNKFKNSLIKEYKNGFIKDINKCKEGLKEVEKLLLEDIKWV</sequence>